<dbReference type="InterPro" id="IPR024467">
    <property type="entry name" value="Xre/MbcA/ParS-like_toxin-bd"/>
</dbReference>
<gene>
    <name evidence="2" type="ORF">LA521A_18850</name>
</gene>
<dbReference type="Pfam" id="PF09722">
    <property type="entry name" value="Xre_MbcA_ParS_C"/>
    <property type="match status" value="1"/>
</dbReference>
<evidence type="ECO:0000313" key="3">
    <source>
        <dbReference type="Proteomes" id="UP001317822"/>
    </source>
</evidence>
<sequence>MTEDRTPASIVTTEAGRTALRVFFRIAMAWDLAESDQSKLLGVGKVQVAAWRAGEVCSPLPKHVALRLSYIFGIYAALHTLLPIADRADAWIKKPNSSPLFDGGSALQRMLSGEIDDLRLVRAYLDAQVHS</sequence>
<protein>
    <submittedName>
        <fullName evidence="2">DUF2384 domain-containing protein</fullName>
    </submittedName>
</protein>
<evidence type="ECO:0000259" key="1">
    <source>
        <dbReference type="Pfam" id="PF09722"/>
    </source>
</evidence>
<dbReference type="RefSeq" id="WP_425494502.1">
    <property type="nucleotide sequence ID" value="NZ_AP027041.1"/>
</dbReference>
<proteinExistence type="predicted"/>
<evidence type="ECO:0000313" key="2">
    <source>
        <dbReference type="EMBL" id="BDU16684.1"/>
    </source>
</evidence>
<reference evidence="2 3" key="1">
    <citation type="journal article" date="2023" name="Int. J. Syst. Evol. Microbiol.">
        <title>Physiological and genomic analyses of cobalamin (vitamin B12)-auxotrophy of Lysobacter auxotrophicus sp. nov., a methionine-auxotrophic chitinolytic bacterium isolated from chitin-treated soil.</title>
        <authorList>
            <person name="Saito A."/>
            <person name="Dohra H."/>
            <person name="Hamada M."/>
            <person name="Moriuchi R."/>
            <person name="Kotsuchibashi Y."/>
            <person name="Mori K."/>
        </authorList>
    </citation>
    <scope>NUCLEOTIDE SEQUENCE [LARGE SCALE GENOMIC DNA]</scope>
    <source>
        <strain evidence="2 3">5-21a</strain>
    </source>
</reference>
<keyword evidence="3" id="KW-1185">Reference proteome</keyword>
<feature type="domain" description="Antitoxin Xre/MbcA/ParS-like toxin-binding" evidence="1">
    <location>
        <begin position="85"/>
        <end position="127"/>
    </location>
</feature>
<accession>A0ABN6UK69</accession>
<name>A0ABN6UK69_9GAMM</name>
<organism evidence="2 3">
    <name type="scientific">Lysobacter auxotrophicus</name>
    <dbReference type="NCBI Taxonomy" id="2992573"/>
    <lineage>
        <taxon>Bacteria</taxon>
        <taxon>Pseudomonadati</taxon>
        <taxon>Pseudomonadota</taxon>
        <taxon>Gammaproteobacteria</taxon>
        <taxon>Lysobacterales</taxon>
        <taxon>Lysobacteraceae</taxon>
        <taxon>Lysobacter</taxon>
    </lineage>
</organism>
<dbReference type="EMBL" id="AP027041">
    <property type="protein sequence ID" value="BDU16684.1"/>
    <property type="molecule type" value="Genomic_DNA"/>
</dbReference>
<dbReference type="Proteomes" id="UP001317822">
    <property type="component" value="Chromosome"/>
</dbReference>